<reference evidence="2 3" key="1">
    <citation type="journal article" date="2014" name="Nat. Commun.">
        <title>Klebsormidium flaccidum genome reveals primary factors for plant terrestrial adaptation.</title>
        <authorList>
            <person name="Hori K."/>
            <person name="Maruyama F."/>
            <person name="Fujisawa T."/>
            <person name="Togashi T."/>
            <person name="Yamamoto N."/>
            <person name="Seo M."/>
            <person name="Sato S."/>
            <person name="Yamada T."/>
            <person name="Mori H."/>
            <person name="Tajima N."/>
            <person name="Moriyama T."/>
            <person name="Ikeuchi M."/>
            <person name="Watanabe M."/>
            <person name="Wada H."/>
            <person name="Kobayashi K."/>
            <person name="Saito M."/>
            <person name="Masuda T."/>
            <person name="Sasaki-Sekimoto Y."/>
            <person name="Mashiguchi K."/>
            <person name="Awai K."/>
            <person name="Shimojima M."/>
            <person name="Masuda S."/>
            <person name="Iwai M."/>
            <person name="Nobusawa T."/>
            <person name="Narise T."/>
            <person name="Kondo S."/>
            <person name="Saito H."/>
            <person name="Sato R."/>
            <person name="Murakawa M."/>
            <person name="Ihara Y."/>
            <person name="Oshima-Yamada Y."/>
            <person name="Ohtaka K."/>
            <person name="Satoh M."/>
            <person name="Sonobe K."/>
            <person name="Ishii M."/>
            <person name="Ohtani R."/>
            <person name="Kanamori-Sato M."/>
            <person name="Honoki R."/>
            <person name="Miyazaki D."/>
            <person name="Mochizuki H."/>
            <person name="Umetsu J."/>
            <person name="Higashi K."/>
            <person name="Shibata D."/>
            <person name="Kamiya Y."/>
            <person name="Sato N."/>
            <person name="Nakamura Y."/>
            <person name="Tabata S."/>
            <person name="Ida S."/>
            <person name="Kurokawa K."/>
            <person name="Ohta H."/>
        </authorList>
    </citation>
    <scope>NUCLEOTIDE SEQUENCE [LARGE SCALE GENOMIC DNA]</scope>
    <source>
        <strain evidence="2 3">NIES-2285</strain>
    </source>
</reference>
<feature type="compositionally biased region" description="Polar residues" evidence="1">
    <location>
        <begin position="7"/>
        <end position="16"/>
    </location>
</feature>
<dbReference type="Proteomes" id="UP000054558">
    <property type="component" value="Unassembled WGS sequence"/>
</dbReference>
<name>A0A1Y1I651_KLENI</name>
<keyword evidence="3" id="KW-1185">Reference proteome</keyword>
<feature type="compositionally biased region" description="Basic residues" evidence="1">
    <location>
        <begin position="49"/>
        <end position="69"/>
    </location>
</feature>
<dbReference type="EMBL" id="DF237160">
    <property type="protein sequence ID" value="GAQ84889.1"/>
    <property type="molecule type" value="Genomic_DNA"/>
</dbReference>
<evidence type="ECO:0000313" key="2">
    <source>
        <dbReference type="EMBL" id="GAQ84889.1"/>
    </source>
</evidence>
<gene>
    <name evidence="2" type="ORF">KFL_002110020</name>
</gene>
<sequence length="69" mass="7522">MGRATCLSATARSSSELDSRTGWPAARQTAMMANISPTHHHAPAPERTPRKRSIGRTAPRRLGPRPPNH</sequence>
<dbReference type="AlphaFoldDB" id="A0A1Y1I651"/>
<proteinExistence type="predicted"/>
<evidence type="ECO:0000256" key="1">
    <source>
        <dbReference type="SAM" id="MobiDB-lite"/>
    </source>
</evidence>
<evidence type="ECO:0000313" key="3">
    <source>
        <dbReference type="Proteomes" id="UP000054558"/>
    </source>
</evidence>
<protein>
    <submittedName>
        <fullName evidence="2">Uncharacterized protein</fullName>
    </submittedName>
</protein>
<feature type="region of interest" description="Disordered" evidence="1">
    <location>
        <begin position="1"/>
        <end position="69"/>
    </location>
</feature>
<accession>A0A1Y1I651</accession>
<organism evidence="2 3">
    <name type="scientific">Klebsormidium nitens</name>
    <name type="common">Green alga</name>
    <name type="synonym">Ulothrix nitens</name>
    <dbReference type="NCBI Taxonomy" id="105231"/>
    <lineage>
        <taxon>Eukaryota</taxon>
        <taxon>Viridiplantae</taxon>
        <taxon>Streptophyta</taxon>
        <taxon>Klebsormidiophyceae</taxon>
        <taxon>Klebsormidiales</taxon>
        <taxon>Klebsormidiaceae</taxon>
        <taxon>Klebsormidium</taxon>
    </lineage>
</organism>